<dbReference type="Pfam" id="PF13861">
    <property type="entry name" value="FLgD_tudor"/>
    <property type="match status" value="1"/>
</dbReference>
<feature type="compositionally biased region" description="Polar residues" evidence="6">
    <location>
        <begin position="29"/>
        <end position="42"/>
    </location>
</feature>
<comment type="function">
    <text evidence="4 5">Required for flagellar hook formation. May act as a scaffolding protein.</text>
</comment>
<dbReference type="Gene3D" id="2.60.40.4070">
    <property type="match status" value="1"/>
</dbReference>
<dbReference type="Pfam" id="PF13860">
    <property type="entry name" value="FlgD_ig"/>
    <property type="match status" value="1"/>
</dbReference>
<dbReference type="Pfam" id="PF03963">
    <property type="entry name" value="FlgD"/>
    <property type="match status" value="1"/>
</dbReference>
<feature type="compositionally biased region" description="Polar residues" evidence="6">
    <location>
        <begin position="50"/>
        <end position="62"/>
    </location>
</feature>
<dbReference type="AlphaFoldDB" id="A0A8I2B0I5"/>
<evidence type="ECO:0000313" key="9">
    <source>
        <dbReference type="EMBL" id="MBO1106734.1"/>
    </source>
</evidence>
<evidence type="ECO:0000256" key="3">
    <source>
        <dbReference type="ARBA" id="ARBA00022795"/>
    </source>
</evidence>
<dbReference type="RefSeq" id="WP_207541414.1">
    <property type="nucleotide sequence ID" value="NZ_JAFNAA010000001.1"/>
</dbReference>
<dbReference type="InterPro" id="IPR025963">
    <property type="entry name" value="FLgD_Tudor"/>
</dbReference>
<gene>
    <name evidence="9" type="ORF">J2R62_00610</name>
</gene>
<reference evidence="9" key="1">
    <citation type="submission" date="2021-03" db="EMBL/GenBank/DDBJ databases">
        <title>Plesiomonas shigelloides zfcc0051, isolated from zebrafish feces.</title>
        <authorList>
            <person name="Vanderhoek Z."/>
            <person name="Gaulke C."/>
        </authorList>
    </citation>
    <scope>NUCLEOTIDE SEQUENCE</scope>
    <source>
        <strain evidence="9">Zfcc0051</strain>
    </source>
</reference>
<protein>
    <recommendedName>
        <fullName evidence="2 5">Basal-body rod modification protein FlgD</fullName>
    </recommendedName>
</protein>
<keyword evidence="9" id="KW-0966">Cell projection</keyword>
<name>A0A8I2B0I5_PLESH</name>
<dbReference type="EMBL" id="JAFNAA010000001">
    <property type="protein sequence ID" value="MBO1106734.1"/>
    <property type="molecule type" value="Genomic_DNA"/>
</dbReference>
<keyword evidence="9" id="KW-0969">Cilium</keyword>
<evidence type="ECO:0000256" key="6">
    <source>
        <dbReference type="SAM" id="MobiDB-lite"/>
    </source>
</evidence>
<proteinExistence type="inferred from homology"/>
<dbReference type="Proteomes" id="UP000664658">
    <property type="component" value="Unassembled WGS sequence"/>
</dbReference>
<evidence type="ECO:0000259" key="7">
    <source>
        <dbReference type="Pfam" id="PF13860"/>
    </source>
</evidence>
<evidence type="ECO:0000256" key="5">
    <source>
        <dbReference type="RuleBase" id="RU362076"/>
    </source>
</evidence>
<keyword evidence="9" id="KW-0282">Flagellum</keyword>
<dbReference type="InterPro" id="IPR005648">
    <property type="entry name" value="FlgD"/>
</dbReference>
<feature type="region of interest" description="Disordered" evidence="6">
    <location>
        <begin position="263"/>
        <end position="305"/>
    </location>
</feature>
<dbReference type="InterPro" id="IPR025965">
    <property type="entry name" value="FlgD/Vpr_Ig-like"/>
</dbReference>
<accession>A0A8I2B0I5</accession>
<evidence type="ECO:0000259" key="8">
    <source>
        <dbReference type="Pfam" id="PF13861"/>
    </source>
</evidence>
<feature type="region of interest" description="Disordered" evidence="6">
    <location>
        <begin position="16"/>
        <end position="62"/>
    </location>
</feature>
<evidence type="ECO:0000313" key="10">
    <source>
        <dbReference type="Proteomes" id="UP000664658"/>
    </source>
</evidence>
<evidence type="ECO:0000256" key="4">
    <source>
        <dbReference type="ARBA" id="ARBA00024746"/>
    </source>
</evidence>
<feature type="domain" description="FlgD/Vpr Ig-like" evidence="7">
    <location>
        <begin position="156"/>
        <end position="212"/>
    </location>
</feature>
<evidence type="ECO:0000256" key="1">
    <source>
        <dbReference type="ARBA" id="ARBA00010577"/>
    </source>
</evidence>
<keyword evidence="3 5" id="KW-1005">Bacterial flagellum biogenesis</keyword>
<comment type="caution">
    <text evidence="9">The sequence shown here is derived from an EMBL/GenBank/DDBJ whole genome shotgun (WGS) entry which is preliminary data.</text>
</comment>
<dbReference type="GO" id="GO:0044781">
    <property type="term" value="P:bacterial-type flagellum organization"/>
    <property type="evidence" value="ECO:0007669"/>
    <property type="project" value="UniProtKB-UniRule"/>
</dbReference>
<evidence type="ECO:0000256" key="2">
    <source>
        <dbReference type="ARBA" id="ARBA00016013"/>
    </source>
</evidence>
<dbReference type="Gene3D" id="2.30.30.910">
    <property type="match status" value="1"/>
</dbReference>
<organism evidence="9 10">
    <name type="scientific">Plesiomonas shigelloides</name>
    <name type="common">Aeromonas shigelloides</name>
    <dbReference type="NCBI Taxonomy" id="703"/>
    <lineage>
        <taxon>Bacteria</taxon>
        <taxon>Pseudomonadati</taxon>
        <taxon>Pseudomonadota</taxon>
        <taxon>Gammaproteobacteria</taxon>
        <taxon>Enterobacterales</taxon>
        <taxon>Enterobacteriaceae</taxon>
        <taxon>Plesiomonas</taxon>
    </lineage>
</organism>
<sequence length="305" mass="32670">MIDPTLRSNNYLEQVSRQSNAAGGKAATDGTQKSAADGTNKTSDADNTRPNETPTGGAASSLTQQDFMRLLTQQLAYQDPFNPVSNDQMVSQMASFATVDGINKMGDQFAVMNQLMGSGQALQASSLVGQDVLLPTSDVWLENGQVSGAIFSKNGEKLNNLSIRVEDENGQLIKTIDMGGEKDGVIRFNWDGTDKDGNPVPEGKYKLKATAEIEGENKDITDQLATYHRVSSVVLQSDAGALINVKGVEGGIPLGNILEVGKVSDSDGGSGGSDDKKPYTPVMQTALMNDNDKEETDEQRLRRFL</sequence>
<comment type="similarity">
    <text evidence="1 5">Belongs to the FlgD family.</text>
</comment>
<feature type="domain" description="FlgD Tudor-like" evidence="8">
    <location>
        <begin position="120"/>
        <end position="257"/>
    </location>
</feature>